<dbReference type="InterPro" id="IPR024983">
    <property type="entry name" value="CHAT_dom"/>
</dbReference>
<feature type="compositionally biased region" description="Low complexity" evidence="4">
    <location>
        <begin position="793"/>
        <end position="805"/>
    </location>
</feature>
<dbReference type="Gene3D" id="1.25.40.10">
    <property type="entry name" value="Tetratricopeptide repeat domain"/>
    <property type="match status" value="4"/>
</dbReference>
<keyword evidence="1" id="KW-0677">Repeat</keyword>
<dbReference type="Proteomes" id="UP000650582">
    <property type="component" value="Unassembled WGS sequence"/>
</dbReference>
<evidence type="ECO:0000313" key="6">
    <source>
        <dbReference type="EMBL" id="KAF8671149.1"/>
    </source>
</evidence>
<accession>A0A8H7GZV5</accession>
<evidence type="ECO:0000256" key="3">
    <source>
        <dbReference type="PROSITE-ProRule" id="PRU00339"/>
    </source>
</evidence>
<keyword evidence="2 3" id="KW-0802">TPR repeat</keyword>
<dbReference type="PANTHER" id="PTHR44858:SF1">
    <property type="entry name" value="UDP-N-ACETYLGLUCOSAMINE--PEPTIDE N-ACETYLGLUCOSAMINYLTRANSFERASE SPINDLY-RELATED"/>
    <property type="match status" value="1"/>
</dbReference>
<reference evidence="6" key="1">
    <citation type="submission" date="2020-09" db="EMBL/GenBank/DDBJ databases">
        <title>Comparative genome analyses of four rice-infecting Rhizoctonia solani isolates reveal extensive enrichment of homogalacturonan modification genes.</title>
        <authorList>
            <person name="Lee D.-Y."/>
            <person name="Jeon J."/>
            <person name="Kim K.-T."/>
            <person name="Cheong K."/>
            <person name="Song H."/>
            <person name="Choi G."/>
            <person name="Ko J."/>
            <person name="Opiyo S.O."/>
            <person name="Zuo S."/>
            <person name="Madhav S."/>
            <person name="Lee Y.-H."/>
            <person name="Wang G.-L."/>
        </authorList>
    </citation>
    <scope>NUCLEOTIDE SEQUENCE</scope>
    <source>
        <strain evidence="6">AG1-IA YN-7</strain>
    </source>
</reference>
<dbReference type="SUPFAM" id="SSF48452">
    <property type="entry name" value="TPR-like"/>
    <property type="match status" value="4"/>
</dbReference>
<dbReference type="InterPro" id="IPR011990">
    <property type="entry name" value="TPR-like_helical_dom_sf"/>
</dbReference>
<evidence type="ECO:0000256" key="2">
    <source>
        <dbReference type="ARBA" id="ARBA00022803"/>
    </source>
</evidence>
<sequence>MDECAESNRDTLESRPNLSSDNGGSLESALSKLKFNNDPVTGSLSLQELRELGKFHFDQFLRSGNLDNITKAIEYQNRVLEATPGEDKDKPILLDDLMACYRTQFNHLKRLTDMEKMHDCGVQALALTPRNDPHLPYRHANLGRSYGSRYYCLGEIPDLDKAIECFSRALDLTPYGHPHLRDRYGNLGAWYHNRYKRLGKVADLEKSIEHMTRAVTLTPDGHPDLPDRHSLLGMSYSDRHERLGKLADLEKAIECQTCAMDFTPEGHPKLADRYNNLGLAYTKRHERLRKLADLEKAIKCNARALELTPEGDYHLPIRHNNMGATYIYRYQSLREMNDLEKATESFSHAIDLTPDGDPDLPGRHANLGASYIDRHNRLGELADLEKAIDCFSHALKLTPDSHPDLAHWHHSLGVSYKCRYKRLGKLADLEKAMEFQSSALGLTPDGHPCFPARHTNLGGSYGLRYKHLGELADLGKAIEFHTRALDLTPDGHPDMPLRYGNLGASYNDRYQRLGKLVDLEKAIECNTRALDLTPDSHPHLPAMHANLGTSYNDRYRHLGELADLDKAIELQARALDLTPDGHPDLPLRYVYLGVSHSDRYKCLSDPAELEKAVECETRAFNLTPDDHPDMPDRHLHFAKSCLVHYLRSHDTSHLDKSLRSFRRASQLSTGIPRKVFQNACTWANFACRLGYLNPIEAFRTTIDLLPHFIWLGATTNQRYQDLSLAKDLAVRAACSAIHLSEYTLAVEWVEHARCVVWNQSLMLRTPVDDLQLSHPDLATQLQSVSQQLHHATSGSSPPGANSSSAHAPERRHRLAREYNELLQLVCNQPGFERFLQPTKSDDLLRAARYGPIVIINCHEVHCNALAILPGQDRVGHLSLPNCTQQKAQSARSEIERLLRSKGIREREHRMKFRQVGETEPNVGPVLASLWYNVVKPILEYLGYTNDSPINHLPHITWCPTGVMSFLPLHAAGDYDKPRSRVFDYVISSYTPTLSAMLTSTSTSAVIDRAPRILAIGQAATPKCSPLPGTDKELEHLKAHAEGRTEYSQLTDDGATTTAVLDAMDQHDWVHLACHAQQNAMDPTKSGFYLHDGTLDLSAITQRSFRGKGLAFLSACQTARGDESLPDEVIHLASGMLMAGYPSVIGTMWSVVDEDTPFVADKVYAQLMENGKVGSGEAGKALHYAVAGLRDQIGEREFARWIPYIHIGS</sequence>
<dbReference type="SMART" id="SM00028">
    <property type="entry name" value="TPR"/>
    <property type="match status" value="6"/>
</dbReference>
<dbReference type="PROSITE" id="PS50005">
    <property type="entry name" value="TPR"/>
    <property type="match status" value="2"/>
</dbReference>
<feature type="domain" description="CHAT" evidence="5">
    <location>
        <begin position="926"/>
        <end position="1207"/>
    </location>
</feature>
<evidence type="ECO:0000259" key="5">
    <source>
        <dbReference type="Pfam" id="PF12770"/>
    </source>
</evidence>
<feature type="region of interest" description="Disordered" evidence="4">
    <location>
        <begin position="787"/>
        <end position="810"/>
    </location>
</feature>
<evidence type="ECO:0000313" key="7">
    <source>
        <dbReference type="Proteomes" id="UP000650582"/>
    </source>
</evidence>
<name>A0A8H7GZV5_9AGAM</name>
<feature type="repeat" description="TPR" evidence="3">
    <location>
        <begin position="323"/>
        <end position="356"/>
    </location>
</feature>
<feature type="repeat" description="TPR" evidence="3">
    <location>
        <begin position="368"/>
        <end position="401"/>
    </location>
</feature>
<dbReference type="AlphaFoldDB" id="A0A8H7GZV5"/>
<dbReference type="PANTHER" id="PTHR44858">
    <property type="entry name" value="TETRATRICOPEPTIDE REPEAT PROTEIN 6"/>
    <property type="match status" value="1"/>
</dbReference>
<feature type="region of interest" description="Disordered" evidence="4">
    <location>
        <begin position="1"/>
        <end position="25"/>
    </location>
</feature>
<dbReference type="InterPro" id="IPR019734">
    <property type="entry name" value="TPR_rpt"/>
</dbReference>
<dbReference type="EMBL" id="JACYCC010000220">
    <property type="protein sequence ID" value="KAF8671149.1"/>
    <property type="molecule type" value="Genomic_DNA"/>
</dbReference>
<protein>
    <submittedName>
        <fullName evidence="6">TPR-like protein</fullName>
    </submittedName>
</protein>
<dbReference type="InterPro" id="IPR050498">
    <property type="entry name" value="Ycf3"/>
</dbReference>
<proteinExistence type="predicted"/>
<dbReference type="GO" id="GO:0046813">
    <property type="term" value="P:receptor-mediated virion attachment to host cell"/>
    <property type="evidence" value="ECO:0007669"/>
    <property type="project" value="TreeGrafter"/>
</dbReference>
<evidence type="ECO:0000256" key="1">
    <source>
        <dbReference type="ARBA" id="ARBA00022737"/>
    </source>
</evidence>
<dbReference type="Pfam" id="PF13374">
    <property type="entry name" value="TPR_10"/>
    <property type="match status" value="1"/>
</dbReference>
<evidence type="ECO:0000256" key="4">
    <source>
        <dbReference type="SAM" id="MobiDB-lite"/>
    </source>
</evidence>
<gene>
    <name evidence="6" type="ORF">RHS04_08483</name>
</gene>
<comment type="caution">
    <text evidence="6">The sequence shown here is derived from an EMBL/GenBank/DDBJ whole genome shotgun (WGS) entry which is preliminary data.</text>
</comment>
<feature type="compositionally biased region" description="Basic and acidic residues" evidence="4">
    <location>
        <begin position="1"/>
        <end position="13"/>
    </location>
</feature>
<dbReference type="Pfam" id="PF12770">
    <property type="entry name" value="CHAT"/>
    <property type="match status" value="1"/>
</dbReference>
<feature type="compositionally biased region" description="Polar residues" evidence="4">
    <location>
        <begin position="14"/>
        <end position="25"/>
    </location>
</feature>
<organism evidence="6 7">
    <name type="scientific">Rhizoctonia solani</name>
    <dbReference type="NCBI Taxonomy" id="456999"/>
    <lineage>
        <taxon>Eukaryota</taxon>
        <taxon>Fungi</taxon>
        <taxon>Dikarya</taxon>
        <taxon>Basidiomycota</taxon>
        <taxon>Agaricomycotina</taxon>
        <taxon>Agaricomycetes</taxon>
        <taxon>Cantharellales</taxon>
        <taxon>Ceratobasidiaceae</taxon>
        <taxon>Rhizoctonia</taxon>
    </lineage>
</organism>